<dbReference type="InterPro" id="IPR038765">
    <property type="entry name" value="Papain-like_cys_pep_sf"/>
</dbReference>
<dbReference type="InterPro" id="IPR000200">
    <property type="entry name" value="Peptidase_C10"/>
</dbReference>
<sequence length="852" mass="93629">MRKHLLLLFAMCFVQLMAFAGPRSYQQALKIAQQQAERLGISMDAMSPQPRMVQKTNGIDPAYYVIENGTNKGYTIVSADDRLPEIVGYAKQGNYTEDTLPEAYVEFITAYQKFVEEVKAGNPHALRTAAEAKALRESASYTQPTVAPLLGNIQWNQGDPYNRMCPEYDGVNKAVTGCVATAMAQVMGYWKYPSQLQADIPGYTTGTYNINVPGINKDTDGTYDWDNILPQYKSGSFNDDQANAVAKLMHHCGVAVQMNYGPSSGAFVNPERLSKYFGYDKDFMVKVRRESYSMQEWNTLIDNELIAKRPVLYSGQSSSSGHQFVCDGSDGKGLYHINWGWGGYQDGYFDITILNPAKGGIGSGNAPDGYNQGSDMIIGIMPDNGQEDIPLVTLKPVYATGISTDTKITITQDTRTSATDNFKIEFYNYFVNRAPKKFSGYCGWGIKAADGSMKLITNTSKVQNLQQDYWFPNTYKIDYAFPVGVTTIYPVYSEDNITWKEAGLESMGYYTVEATETSLKQLYPLTAEVIVESELLSGKINTIKLDVSNATDNDVFSMLSVYTSTDQTCPEDGVNVYVSVPAKGKSIREVAIPVPAEEFYLWVKDVDSGTELVSAKKFTATPSGIPQLELVQVVTNASNEFETEDAYYKNDRVKAPKVKDDKLVVRYDIKNNGGLSSGTWSISGFGAKEFTWGGTNSNTIVFPGNGTITQLTATYTPDAVGCKTILVEFRGIYDTNVTGGTVQYDITTSLQEWALDLIDMQGYIYRMQPSDVVAYVAGAEGGTGIGKVDISKTYIRGDHGQINITTDRNKTVNIYKLNGQKVAEVKATAGQPVSIPVAAGIYVVDGTKVAVK</sequence>
<dbReference type="Proteomes" id="UP001200470">
    <property type="component" value="Unassembled WGS sequence"/>
</dbReference>
<reference evidence="8 9" key="1">
    <citation type="submission" date="2020-12" db="EMBL/GenBank/DDBJ databases">
        <title>Whole genome sequences of gut porcine anaerobes.</title>
        <authorList>
            <person name="Kubasova T."/>
            <person name="Jahodarova E."/>
            <person name="Rychlik I."/>
        </authorList>
    </citation>
    <scope>NUCLEOTIDE SEQUENCE [LARGE SCALE GENOMIC DNA]</scope>
    <source>
        <strain evidence="8 9">An925</strain>
    </source>
</reference>
<keyword evidence="3 6" id="KW-0732">Signal</keyword>
<accession>A0ABS9CF96</accession>
<organism evidence="8 9">
    <name type="scientific">Xylanibacter brevis</name>
    <dbReference type="NCBI Taxonomy" id="83231"/>
    <lineage>
        <taxon>Bacteria</taxon>
        <taxon>Pseudomonadati</taxon>
        <taxon>Bacteroidota</taxon>
        <taxon>Bacteroidia</taxon>
        <taxon>Bacteroidales</taxon>
        <taxon>Prevotellaceae</taxon>
        <taxon>Xylanibacter</taxon>
    </lineage>
</organism>
<comment type="similarity">
    <text evidence="1">Belongs to the peptidase C10 family.</text>
</comment>
<dbReference type="InterPro" id="IPR044934">
    <property type="entry name" value="Streptopain_sf"/>
</dbReference>
<dbReference type="RefSeq" id="WP_301638014.1">
    <property type="nucleotide sequence ID" value="NZ_JADYTN010000011.1"/>
</dbReference>
<dbReference type="EMBL" id="JADYTN010000011">
    <property type="protein sequence ID" value="MCF2563739.1"/>
    <property type="molecule type" value="Genomic_DNA"/>
</dbReference>
<evidence type="ECO:0000256" key="5">
    <source>
        <dbReference type="ARBA" id="ARBA00022807"/>
    </source>
</evidence>
<feature type="domain" description="Spi protease inhibitor" evidence="7">
    <location>
        <begin position="25"/>
        <end position="113"/>
    </location>
</feature>
<gene>
    <name evidence="8" type="ORF">I6E12_06390</name>
</gene>
<dbReference type="Gene3D" id="3.90.70.50">
    <property type="entry name" value="Peptidase C10, streptopain"/>
    <property type="match status" value="1"/>
</dbReference>
<proteinExistence type="inferred from homology"/>
<keyword evidence="2" id="KW-0645">Protease</keyword>
<evidence type="ECO:0000256" key="1">
    <source>
        <dbReference type="ARBA" id="ARBA00009693"/>
    </source>
</evidence>
<dbReference type="PRINTS" id="PR00797">
    <property type="entry name" value="STREPTOPAIN"/>
</dbReference>
<evidence type="ECO:0000256" key="6">
    <source>
        <dbReference type="SAM" id="SignalP"/>
    </source>
</evidence>
<dbReference type="InterPro" id="IPR025896">
    <property type="entry name" value="Spi_Prtas-inh"/>
</dbReference>
<dbReference type="Pfam" id="PF01640">
    <property type="entry name" value="Peptidase_C10"/>
    <property type="match status" value="1"/>
</dbReference>
<feature type="chain" id="PRO_5045601445" evidence="6">
    <location>
        <begin position="21"/>
        <end position="852"/>
    </location>
</feature>
<protein>
    <submittedName>
        <fullName evidence="8">C10 family peptidase</fullName>
    </submittedName>
</protein>
<evidence type="ECO:0000256" key="3">
    <source>
        <dbReference type="ARBA" id="ARBA00022729"/>
    </source>
</evidence>
<evidence type="ECO:0000256" key="2">
    <source>
        <dbReference type="ARBA" id="ARBA00022670"/>
    </source>
</evidence>
<dbReference type="Pfam" id="PF13734">
    <property type="entry name" value="Inhibitor_I69"/>
    <property type="match status" value="1"/>
</dbReference>
<name>A0ABS9CF96_9BACT</name>
<keyword evidence="9" id="KW-1185">Reference proteome</keyword>
<keyword evidence="5" id="KW-0788">Thiol protease</keyword>
<comment type="caution">
    <text evidence="8">The sequence shown here is derived from an EMBL/GenBank/DDBJ whole genome shotgun (WGS) entry which is preliminary data.</text>
</comment>
<dbReference type="SUPFAM" id="SSF54001">
    <property type="entry name" value="Cysteine proteinases"/>
    <property type="match status" value="1"/>
</dbReference>
<evidence type="ECO:0000256" key="4">
    <source>
        <dbReference type="ARBA" id="ARBA00022801"/>
    </source>
</evidence>
<evidence type="ECO:0000313" key="8">
    <source>
        <dbReference type="EMBL" id="MCF2563739.1"/>
    </source>
</evidence>
<evidence type="ECO:0000259" key="7">
    <source>
        <dbReference type="Pfam" id="PF13734"/>
    </source>
</evidence>
<evidence type="ECO:0000313" key="9">
    <source>
        <dbReference type="Proteomes" id="UP001200470"/>
    </source>
</evidence>
<keyword evidence="4" id="KW-0378">Hydrolase</keyword>
<feature type="signal peptide" evidence="6">
    <location>
        <begin position="1"/>
        <end position="20"/>
    </location>
</feature>